<feature type="signal peptide" evidence="2">
    <location>
        <begin position="1"/>
        <end position="28"/>
    </location>
</feature>
<protein>
    <recommendedName>
        <fullName evidence="5">Secreted protein</fullName>
    </recommendedName>
</protein>
<keyword evidence="4" id="KW-1185">Reference proteome</keyword>
<dbReference type="EMBL" id="BAAAPF010000452">
    <property type="protein sequence ID" value="GAA1509827.1"/>
    <property type="molecule type" value="Genomic_DNA"/>
</dbReference>
<evidence type="ECO:0000313" key="4">
    <source>
        <dbReference type="Proteomes" id="UP001500443"/>
    </source>
</evidence>
<sequence>MRSKALLRSVLVAVAALAAALAGPGAQAAPAPEARSAATAETAAAHDRAGEAGDGGGAGGEGHGITAKEFEALVAAGPQDREYGATAWPVPTDRAYHLTASCSGYAGVIGQGAAAWANLNRTSGSDTPVECRNSYISDCGGGGRIVGCNWGQGQRIALFLGGVNDDALLAAHEFGHDWYGHSGYQCAGWSSPAHVMAPSICNFTGDGTERAPTRID</sequence>
<reference evidence="3 4" key="1">
    <citation type="journal article" date="2019" name="Int. J. Syst. Evol. Microbiol.">
        <title>The Global Catalogue of Microorganisms (GCM) 10K type strain sequencing project: providing services to taxonomists for standard genome sequencing and annotation.</title>
        <authorList>
            <consortium name="The Broad Institute Genomics Platform"/>
            <consortium name="The Broad Institute Genome Sequencing Center for Infectious Disease"/>
            <person name="Wu L."/>
            <person name="Ma J."/>
        </authorList>
    </citation>
    <scope>NUCLEOTIDE SEQUENCE [LARGE SCALE GENOMIC DNA]</scope>
    <source>
        <strain evidence="3 4">JCM 15481</strain>
    </source>
</reference>
<dbReference type="RefSeq" id="WP_344295276.1">
    <property type="nucleotide sequence ID" value="NZ_BAAAPF010000452.1"/>
</dbReference>
<accession>A0ABN2A284</accession>
<proteinExistence type="predicted"/>
<organism evidence="3 4">
    <name type="scientific">Streptomyces synnematoformans</name>
    <dbReference type="NCBI Taxonomy" id="415721"/>
    <lineage>
        <taxon>Bacteria</taxon>
        <taxon>Bacillati</taxon>
        <taxon>Actinomycetota</taxon>
        <taxon>Actinomycetes</taxon>
        <taxon>Kitasatosporales</taxon>
        <taxon>Streptomycetaceae</taxon>
        <taxon>Streptomyces</taxon>
    </lineage>
</organism>
<feature type="chain" id="PRO_5045431288" description="Secreted protein" evidence="2">
    <location>
        <begin position="29"/>
        <end position="216"/>
    </location>
</feature>
<feature type="compositionally biased region" description="Low complexity" evidence="1">
    <location>
        <begin position="28"/>
        <end position="43"/>
    </location>
</feature>
<name>A0ABN2A284_9ACTN</name>
<evidence type="ECO:0000256" key="2">
    <source>
        <dbReference type="SAM" id="SignalP"/>
    </source>
</evidence>
<feature type="compositionally biased region" description="Gly residues" evidence="1">
    <location>
        <begin position="52"/>
        <end position="61"/>
    </location>
</feature>
<gene>
    <name evidence="3" type="ORF">GCM10009802_64590</name>
</gene>
<feature type="region of interest" description="Disordered" evidence="1">
    <location>
        <begin position="28"/>
        <end position="61"/>
    </location>
</feature>
<evidence type="ECO:0000313" key="3">
    <source>
        <dbReference type="EMBL" id="GAA1509827.1"/>
    </source>
</evidence>
<comment type="caution">
    <text evidence="3">The sequence shown here is derived from an EMBL/GenBank/DDBJ whole genome shotgun (WGS) entry which is preliminary data.</text>
</comment>
<keyword evidence="2" id="KW-0732">Signal</keyword>
<dbReference type="Proteomes" id="UP001500443">
    <property type="component" value="Unassembled WGS sequence"/>
</dbReference>
<evidence type="ECO:0008006" key="5">
    <source>
        <dbReference type="Google" id="ProtNLM"/>
    </source>
</evidence>
<evidence type="ECO:0000256" key="1">
    <source>
        <dbReference type="SAM" id="MobiDB-lite"/>
    </source>
</evidence>